<dbReference type="AlphaFoldDB" id="A0A4S8IMG8"/>
<dbReference type="GO" id="GO:0005634">
    <property type="term" value="C:nucleus"/>
    <property type="evidence" value="ECO:0007669"/>
    <property type="project" value="UniProtKB-SubCell"/>
</dbReference>
<accession>A0A4S8IMG8</accession>
<dbReference type="InterPro" id="IPR016177">
    <property type="entry name" value="DNA-bd_dom_sf"/>
</dbReference>
<evidence type="ECO:0000256" key="6">
    <source>
        <dbReference type="ARBA" id="ARBA00023242"/>
    </source>
</evidence>
<evidence type="ECO:0000256" key="1">
    <source>
        <dbReference type="ARBA" id="ARBA00004123"/>
    </source>
</evidence>
<dbReference type="PANTHER" id="PTHR31985">
    <property type="entry name" value="ETHYLENE-RESPONSIVE TRANSCRIPTION FACTOR ERF042-RELATED"/>
    <property type="match status" value="1"/>
</dbReference>
<dbReference type="CDD" id="cd00018">
    <property type="entry name" value="AP2"/>
    <property type="match status" value="1"/>
</dbReference>
<keyword evidence="4" id="KW-0010">Activator</keyword>
<sequence>MTFLMPHRPVVLDPPAWQQGRLILTTVDFFPLSPNLTPLLSYKYSRTPSYCYLANAQLREGRHRVFRLRMEKQESSKEVAPRYKGVRMRKWGKWVAEARYPNCRERLWLGSFPTPEMAAMAYDAAVYCLRGPGEALNFPDHPPNIPSADKLSRYEIRQAAVGHAEEGAKRRAQQEEEGAKLVDPGEGTSGPGTFEDPATETLPTLYSSTMVSGAWSWDDDSFCDGGGGDDDDDGDACVTAALSLKTGTLTIKSLLFGSFQLLSLTLLNKAIVYGFIAGRRNAWAKVK</sequence>
<keyword evidence="11" id="KW-1185">Reference proteome</keyword>
<feature type="compositionally biased region" description="Basic and acidic residues" evidence="8">
    <location>
        <begin position="163"/>
        <end position="180"/>
    </location>
</feature>
<keyword evidence="5" id="KW-0804">Transcription</keyword>
<keyword evidence="2" id="KW-0805">Transcription regulation</keyword>
<dbReference type="InterPro" id="IPR001471">
    <property type="entry name" value="AP2/ERF_dom"/>
</dbReference>
<evidence type="ECO:0000256" key="3">
    <source>
        <dbReference type="ARBA" id="ARBA00023125"/>
    </source>
</evidence>
<proteinExistence type="inferred from homology"/>
<reference evidence="10 11" key="1">
    <citation type="journal article" date="2019" name="Nat. Plants">
        <title>Genome sequencing of Musa balbisiana reveals subgenome evolution and function divergence in polyploid bananas.</title>
        <authorList>
            <person name="Yao X."/>
        </authorList>
    </citation>
    <scope>NUCLEOTIDE SEQUENCE [LARGE SCALE GENOMIC DNA]</scope>
    <source>
        <strain evidence="11">cv. DH-PKW</strain>
        <tissue evidence="10">Leaves</tissue>
    </source>
</reference>
<name>A0A4S8IMG8_MUSBA</name>
<evidence type="ECO:0000256" key="7">
    <source>
        <dbReference type="ARBA" id="ARBA00024343"/>
    </source>
</evidence>
<feature type="domain" description="AP2/ERF" evidence="9">
    <location>
        <begin position="82"/>
        <end position="139"/>
    </location>
</feature>
<comment type="subcellular location">
    <subcellularLocation>
        <location evidence="1">Nucleus</location>
    </subcellularLocation>
</comment>
<evidence type="ECO:0000256" key="8">
    <source>
        <dbReference type="SAM" id="MobiDB-lite"/>
    </source>
</evidence>
<dbReference type="Gene3D" id="3.30.730.10">
    <property type="entry name" value="AP2/ERF domain"/>
    <property type="match status" value="1"/>
</dbReference>
<dbReference type="PRINTS" id="PR00367">
    <property type="entry name" value="ETHRSPELEMNT"/>
</dbReference>
<dbReference type="SMART" id="SM00380">
    <property type="entry name" value="AP2"/>
    <property type="match status" value="1"/>
</dbReference>
<comment type="similarity">
    <text evidence="7">Belongs to the AP2/ERF transcription factor family. ERF subfamily.</text>
</comment>
<dbReference type="GO" id="GO:0003700">
    <property type="term" value="F:DNA-binding transcription factor activity"/>
    <property type="evidence" value="ECO:0007669"/>
    <property type="project" value="InterPro"/>
</dbReference>
<dbReference type="Proteomes" id="UP000317650">
    <property type="component" value="Chromosome 6"/>
</dbReference>
<evidence type="ECO:0000256" key="4">
    <source>
        <dbReference type="ARBA" id="ARBA00023159"/>
    </source>
</evidence>
<dbReference type="InterPro" id="IPR036955">
    <property type="entry name" value="AP2/ERF_dom_sf"/>
</dbReference>
<evidence type="ECO:0000313" key="11">
    <source>
        <dbReference type="Proteomes" id="UP000317650"/>
    </source>
</evidence>
<evidence type="ECO:0000313" key="10">
    <source>
        <dbReference type="EMBL" id="THU49698.1"/>
    </source>
</evidence>
<keyword evidence="3" id="KW-0238">DNA-binding</keyword>
<dbReference type="EMBL" id="PYDT01000009">
    <property type="protein sequence ID" value="THU49698.1"/>
    <property type="molecule type" value="Genomic_DNA"/>
</dbReference>
<evidence type="ECO:0000256" key="2">
    <source>
        <dbReference type="ARBA" id="ARBA00023015"/>
    </source>
</evidence>
<gene>
    <name evidence="10" type="ORF">C4D60_Mb06t12300</name>
</gene>
<dbReference type="GO" id="GO:0003677">
    <property type="term" value="F:DNA binding"/>
    <property type="evidence" value="ECO:0007669"/>
    <property type="project" value="UniProtKB-KW"/>
</dbReference>
<protein>
    <recommendedName>
        <fullName evidence="9">AP2/ERF domain-containing protein</fullName>
    </recommendedName>
</protein>
<dbReference type="PROSITE" id="PS51032">
    <property type="entry name" value="AP2_ERF"/>
    <property type="match status" value="1"/>
</dbReference>
<keyword evidence="6" id="KW-0539">Nucleus</keyword>
<evidence type="ECO:0000259" key="9">
    <source>
        <dbReference type="PROSITE" id="PS51032"/>
    </source>
</evidence>
<organism evidence="10 11">
    <name type="scientific">Musa balbisiana</name>
    <name type="common">Banana</name>
    <dbReference type="NCBI Taxonomy" id="52838"/>
    <lineage>
        <taxon>Eukaryota</taxon>
        <taxon>Viridiplantae</taxon>
        <taxon>Streptophyta</taxon>
        <taxon>Embryophyta</taxon>
        <taxon>Tracheophyta</taxon>
        <taxon>Spermatophyta</taxon>
        <taxon>Magnoliopsida</taxon>
        <taxon>Liliopsida</taxon>
        <taxon>Zingiberales</taxon>
        <taxon>Musaceae</taxon>
        <taxon>Musa</taxon>
    </lineage>
</organism>
<dbReference type="InterPro" id="IPR051032">
    <property type="entry name" value="AP2/ERF_TF_ERF_subfamily"/>
</dbReference>
<evidence type="ECO:0000256" key="5">
    <source>
        <dbReference type="ARBA" id="ARBA00023163"/>
    </source>
</evidence>
<feature type="region of interest" description="Disordered" evidence="8">
    <location>
        <begin position="162"/>
        <end position="199"/>
    </location>
</feature>
<dbReference type="SUPFAM" id="SSF54171">
    <property type="entry name" value="DNA-binding domain"/>
    <property type="match status" value="1"/>
</dbReference>
<comment type="caution">
    <text evidence="10">The sequence shown here is derived from an EMBL/GenBank/DDBJ whole genome shotgun (WGS) entry which is preliminary data.</text>
</comment>
<dbReference type="FunFam" id="3.30.730.10:FF:000001">
    <property type="entry name" value="Ethylene-responsive transcription factor 2"/>
    <property type="match status" value="1"/>
</dbReference>
<dbReference type="PANTHER" id="PTHR31985:SF111">
    <property type="entry name" value="ETHYLENE-RESPONSIVE TRANSCRIPTION FACTOR ERF021"/>
    <property type="match status" value="1"/>
</dbReference>
<dbReference type="Pfam" id="PF00847">
    <property type="entry name" value="AP2"/>
    <property type="match status" value="1"/>
</dbReference>